<gene>
    <name evidence="1" type="ORF">PQR66_16665</name>
</gene>
<dbReference type="RefSeq" id="WP_408334119.1">
    <property type="nucleotide sequence ID" value="NZ_JAQQFH010000041.1"/>
</dbReference>
<name>A0ABW8ZP50_9BURK</name>
<comment type="caution">
    <text evidence="1">The sequence shown here is derived from an EMBL/GenBank/DDBJ whole genome shotgun (WGS) entry which is preliminary data.</text>
</comment>
<reference evidence="1 2" key="1">
    <citation type="journal article" date="2024" name="Chem. Sci.">
        <title>Discovery of megapolipeptins by genome mining of a Burkholderiales bacteria collection.</title>
        <authorList>
            <person name="Paulo B.S."/>
            <person name="Recchia M.J.J."/>
            <person name="Lee S."/>
            <person name="Fergusson C.H."/>
            <person name="Romanowski S.B."/>
            <person name="Hernandez A."/>
            <person name="Krull N."/>
            <person name="Liu D.Y."/>
            <person name="Cavanagh H."/>
            <person name="Bos A."/>
            <person name="Gray C.A."/>
            <person name="Murphy B.T."/>
            <person name="Linington R.G."/>
            <person name="Eustaquio A.S."/>
        </authorList>
    </citation>
    <scope>NUCLEOTIDE SEQUENCE [LARGE SCALE GENOMIC DNA]</scope>
    <source>
        <strain evidence="1 2">RL16-012-BIC-B</strain>
    </source>
</reference>
<evidence type="ECO:0000313" key="1">
    <source>
        <dbReference type="EMBL" id="MFL9884678.1"/>
    </source>
</evidence>
<dbReference type="Proteomes" id="UP001629249">
    <property type="component" value="Unassembled WGS sequence"/>
</dbReference>
<organism evidence="1 2">
    <name type="scientific">Paraburkholderia agricolaris</name>
    <dbReference type="NCBI Taxonomy" id="2152888"/>
    <lineage>
        <taxon>Bacteria</taxon>
        <taxon>Pseudomonadati</taxon>
        <taxon>Pseudomonadota</taxon>
        <taxon>Betaproteobacteria</taxon>
        <taxon>Burkholderiales</taxon>
        <taxon>Burkholderiaceae</taxon>
        <taxon>Paraburkholderia</taxon>
    </lineage>
</organism>
<dbReference type="EMBL" id="JAQQFN010000011">
    <property type="protein sequence ID" value="MFL9884678.1"/>
    <property type="molecule type" value="Genomic_DNA"/>
</dbReference>
<keyword evidence="2" id="KW-1185">Reference proteome</keyword>
<proteinExistence type="predicted"/>
<protein>
    <submittedName>
        <fullName evidence="1">Uncharacterized protein</fullName>
    </submittedName>
</protein>
<accession>A0ABW8ZP50</accession>
<sequence>MELQLNNPVINQTGMSAPVIAHPMQLVGATTINDEGHGRAWEPIQKCYQPGSFHISRVTEIFDRLPG</sequence>
<evidence type="ECO:0000313" key="2">
    <source>
        <dbReference type="Proteomes" id="UP001629249"/>
    </source>
</evidence>